<dbReference type="InterPro" id="IPR029025">
    <property type="entry name" value="T3SS_substrate_exporter_C"/>
</dbReference>
<dbReference type="PANTHER" id="PTHR30531">
    <property type="entry name" value="FLAGELLAR BIOSYNTHETIC PROTEIN FLHB"/>
    <property type="match status" value="1"/>
</dbReference>
<dbReference type="EMBL" id="BJMV01000008">
    <property type="protein sequence ID" value="GEB85879.1"/>
    <property type="molecule type" value="Genomic_DNA"/>
</dbReference>
<dbReference type="OrthoDB" id="9807950at2"/>
<dbReference type="SUPFAM" id="SSF160544">
    <property type="entry name" value="EscU C-terminal domain-like"/>
    <property type="match status" value="1"/>
</dbReference>
<evidence type="ECO:0000313" key="5">
    <source>
        <dbReference type="Proteomes" id="UP000317730"/>
    </source>
</evidence>
<feature type="transmembrane region" description="Helical" evidence="3">
    <location>
        <begin position="94"/>
        <end position="118"/>
    </location>
</feature>
<evidence type="ECO:0000313" key="4">
    <source>
        <dbReference type="EMBL" id="GEB85879.1"/>
    </source>
</evidence>
<feature type="transmembrane region" description="Helical" evidence="3">
    <location>
        <begin position="188"/>
        <end position="209"/>
    </location>
</feature>
<keyword evidence="3" id="KW-0472">Membrane</keyword>
<feature type="compositionally biased region" description="Basic and acidic residues" evidence="2">
    <location>
        <begin position="11"/>
        <end position="27"/>
    </location>
</feature>
<dbReference type="Gene3D" id="3.40.1690.10">
    <property type="entry name" value="secretion proteins EscU"/>
    <property type="match status" value="1"/>
</dbReference>
<name>A0A4Y3TWN9_9PROT</name>
<dbReference type="PANTHER" id="PTHR30531:SF12">
    <property type="entry name" value="FLAGELLAR BIOSYNTHETIC PROTEIN FLHB"/>
    <property type="match status" value="1"/>
</dbReference>
<feature type="compositionally biased region" description="Gly residues" evidence="2">
    <location>
        <begin position="1"/>
        <end position="10"/>
    </location>
</feature>
<comment type="similarity">
    <text evidence="1">Belongs to the type III secretion exporter family.</text>
</comment>
<sequence length="362" mass="40455">MAEEGAGGGERSQDPTGKRLETAREEGNVAQSRELQMFVVLALFLMVFTMQTAAAARTFVHRMRALMEHFYSIPQDGEAVYGATMQAMTEGVRLAGPLVLVIMVTVVVFGFLQTGFLFRPEAVALDITRLSPMKGVKRVFSVTNLVEVLKSLVKFCMFGLLLYGVAKGTVHVAPEAERWSFTHMTSELVSWFLYATLTILVVQSGIALLDDMWTRYHRLTGLRMSFQDIKEETRQTEGDPHIKGKRQQIRRRRARQRMLQAVKNATVVVTNPTHYAVALEYQSGSDTAPRIVAKGMDDLAARIRMTAEDAKVPVVRNPTLARGLYTLPVDSEIPPEYFQPVAAIIAYVMKLKTPGSRVARRN</sequence>
<keyword evidence="4" id="KW-0969">Cilium</keyword>
<keyword evidence="3" id="KW-0812">Transmembrane</keyword>
<dbReference type="GO" id="GO:0009306">
    <property type="term" value="P:protein secretion"/>
    <property type="evidence" value="ECO:0007669"/>
    <property type="project" value="InterPro"/>
</dbReference>
<protein>
    <submittedName>
        <fullName evidence="4">Flagellar biosynthesis protein FlhB</fullName>
    </submittedName>
</protein>
<keyword evidence="5" id="KW-1185">Reference proteome</keyword>
<reference evidence="4 5" key="1">
    <citation type="submission" date="2019-06" db="EMBL/GenBank/DDBJ databases">
        <title>Whole genome shotgun sequence of Acetobacter peroxydans NBRC 13755.</title>
        <authorList>
            <person name="Hosoyama A."/>
            <person name="Uohara A."/>
            <person name="Ohji S."/>
            <person name="Ichikawa N."/>
        </authorList>
    </citation>
    <scope>NUCLEOTIDE SEQUENCE [LARGE SCALE GENOMIC DNA]</scope>
    <source>
        <strain evidence="4 5">NBRC 13755</strain>
    </source>
</reference>
<feature type="transmembrane region" description="Helical" evidence="3">
    <location>
        <begin position="38"/>
        <end position="60"/>
    </location>
</feature>
<evidence type="ECO:0000256" key="2">
    <source>
        <dbReference type="SAM" id="MobiDB-lite"/>
    </source>
</evidence>
<organism evidence="4 5">
    <name type="scientific">Acetobacter peroxydans</name>
    <dbReference type="NCBI Taxonomy" id="104098"/>
    <lineage>
        <taxon>Bacteria</taxon>
        <taxon>Pseudomonadati</taxon>
        <taxon>Pseudomonadota</taxon>
        <taxon>Alphaproteobacteria</taxon>
        <taxon>Acetobacterales</taxon>
        <taxon>Acetobacteraceae</taxon>
        <taxon>Acetobacter</taxon>
    </lineage>
</organism>
<feature type="region of interest" description="Disordered" evidence="2">
    <location>
        <begin position="1"/>
        <end position="27"/>
    </location>
</feature>
<dbReference type="Proteomes" id="UP000317730">
    <property type="component" value="Unassembled WGS sequence"/>
</dbReference>
<dbReference type="RefSeq" id="WP_141376501.1">
    <property type="nucleotide sequence ID" value="NZ_BAPL01000030.1"/>
</dbReference>
<gene>
    <name evidence="4" type="primary">flhB</name>
    <name evidence="4" type="ORF">APE01nite_16760</name>
</gene>
<comment type="caution">
    <text evidence="4">The sequence shown here is derived from an EMBL/GenBank/DDBJ whole genome shotgun (WGS) entry which is preliminary data.</text>
</comment>
<evidence type="ECO:0000256" key="3">
    <source>
        <dbReference type="SAM" id="Phobius"/>
    </source>
</evidence>
<dbReference type="Gene3D" id="6.10.250.2080">
    <property type="match status" value="1"/>
</dbReference>
<evidence type="ECO:0000256" key="1">
    <source>
        <dbReference type="ARBA" id="ARBA00010690"/>
    </source>
</evidence>
<dbReference type="GO" id="GO:0005886">
    <property type="term" value="C:plasma membrane"/>
    <property type="evidence" value="ECO:0007669"/>
    <property type="project" value="TreeGrafter"/>
</dbReference>
<accession>A0A4Y3TWN9</accession>
<dbReference type="Pfam" id="PF01312">
    <property type="entry name" value="Bac_export_2"/>
    <property type="match status" value="1"/>
</dbReference>
<keyword evidence="4" id="KW-0966">Cell projection</keyword>
<keyword evidence="4" id="KW-0282">Flagellum</keyword>
<dbReference type="InterPro" id="IPR006135">
    <property type="entry name" value="T3SS_substrate_exporter"/>
</dbReference>
<dbReference type="AlphaFoldDB" id="A0A4Y3TWN9"/>
<proteinExistence type="inferred from homology"/>
<dbReference type="PRINTS" id="PR00950">
    <property type="entry name" value="TYPE3IMSPROT"/>
</dbReference>
<keyword evidence="3" id="KW-1133">Transmembrane helix</keyword>